<comment type="subcellular location">
    <subcellularLocation>
        <location evidence="2">Cytoplasm</location>
    </subcellularLocation>
    <subcellularLocation>
        <location evidence="1">Nucleus</location>
    </subcellularLocation>
</comment>
<keyword evidence="4" id="KW-0963">Cytoplasm</keyword>
<evidence type="ECO:0000259" key="9">
    <source>
        <dbReference type="Pfam" id="PF22782"/>
    </source>
</evidence>
<evidence type="ECO:0000256" key="7">
    <source>
        <dbReference type="ARBA" id="ARBA00023242"/>
    </source>
</evidence>
<dbReference type="InterPro" id="IPR051421">
    <property type="entry name" value="RNA_Proc_DNA_Dmg_Regulator"/>
</dbReference>
<organism evidence="10 11">
    <name type="scientific">Hesseltinella vesiculosa</name>
    <dbReference type="NCBI Taxonomy" id="101127"/>
    <lineage>
        <taxon>Eukaryota</taxon>
        <taxon>Fungi</taxon>
        <taxon>Fungi incertae sedis</taxon>
        <taxon>Mucoromycota</taxon>
        <taxon>Mucoromycotina</taxon>
        <taxon>Mucoromycetes</taxon>
        <taxon>Mucorales</taxon>
        <taxon>Cunninghamellaceae</taxon>
        <taxon>Hesseltinella</taxon>
    </lineage>
</organism>
<dbReference type="EMBL" id="MCGT01000024">
    <property type="protein sequence ID" value="ORX50160.1"/>
    <property type="molecule type" value="Genomic_DNA"/>
</dbReference>
<evidence type="ECO:0000256" key="6">
    <source>
        <dbReference type="ARBA" id="ARBA00023187"/>
    </source>
</evidence>
<evidence type="ECO:0000256" key="5">
    <source>
        <dbReference type="ARBA" id="ARBA00022664"/>
    </source>
</evidence>
<sequence>MGYQQLIVQLPTQTVCYDYSSSTLVTGSSVKQQLCDQYNLEASSLILANLGGRILLDNAQLFTTSNTEQLSVHLRLRGGKGGFGSLLRSQGGRMNSQKTTNFDACRDLQGRRLRDVEAQK</sequence>
<protein>
    <recommendedName>
        <fullName evidence="9">SDE2-like domain-containing protein</fullName>
    </recommendedName>
</protein>
<dbReference type="GO" id="GO:0008380">
    <property type="term" value="P:RNA splicing"/>
    <property type="evidence" value="ECO:0007669"/>
    <property type="project" value="UniProtKB-KW"/>
</dbReference>
<accession>A0A1X2GBT4</accession>
<dbReference type="OrthoDB" id="547031at2759"/>
<keyword evidence="7" id="KW-0539">Nucleus</keyword>
<dbReference type="InterPro" id="IPR053822">
    <property type="entry name" value="SDE2-like_dom"/>
</dbReference>
<name>A0A1X2GBT4_9FUNG</name>
<gene>
    <name evidence="10" type="ORF">DM01DRAFT_1290764</name>
</gene>
<dbReference type="AlphaFoldDB" id="A0A1X2GBT4"/>
<evidence type="ECO:0000313" key="10">
    <source>
        <dbReference type="EMBL" id="ORX50160.1"/>
    </source>
</evidence>
<dbReference type="Proteomes" id="UP000242146">
    <property type="component" value="Unassembled WGS sequence"/>
</dbReference>
<dbReference type="GO" id="GO:0005634">
    <property type="term" value="C:nucleus"/>
    <property type="evidence" value="ECO:0007669"/>
    <property type="project" value="UniProtKB-SubCell"/>
</dbReference>
<evidence type="ECO:0000256" key="8">
    <source>
        <dbReference type="ARBA" id="ARBA00023306"/>
    </source>
</evidence>
<dbReference type="GO" id="GO:0005737">
    <property type="term" value="C:cytoplasm"/>
    <property type="evidence" value="ECO:0007669"/>
    <property type="project" value="UniProtKB-SubCell"/>
</dbReference>
<reference evidence="10 11" key="1">
    <citation type="submission" date="2016-07" db="EMBL/GenBank/DDBJ databases">
        <title>Pervasive Adenine N6-methylation of Active Genes in Fungi.</title>
        <authorList>
            <consortium name="DOE Joint Genome Institute"/>
            <person name="Mondo S.J."/>
            <person name="Dannebaum R.O."/>
            <person name="Kuo R.C."/>
            <person name="Labutti K."/>
            <person name="Haridas S."/>
            <person name="Kuo A."/>
            <person name="Salamov A."/>
            <person name="Ahrendt S.R."/>
            <person name="Lipzen A."/>
            <person name="Sullivan W."/>
            <person name="Andreopoulos W.B."/>
            <person name="Clum A."/>
            <person name="Lindquist E."/>
            <person name="Daum C."/>
            <person name="Ramamoorthy G.K."/>
            <person name="Gryganskyi A."/>
            <person name="Culley D."/>
            <person name="Magnuson J.K."/>
            <person name="James T.Y."/>
            <person name="O'Malley M.A."/>
            <person name="Stajich J.E."/>
            <person name="Spatafora J.W."/>
            <person name="Visel A."/>
            <person name="Grigoriev I.V."/>
        </authorList>
    </citation>
    <scope>NUCLEOTIDE SEQUENCE [LARGE SCALE GENOMIC DNA]</scope>
    <source>
        <strain evidence="10 11">NRRL 3301</strain>
    </source>
</reference>
<evidence type="ECO:0000256" key="3">
    <source>
        <dbReference type="ARBA" id="ARBA00008726"/>
    </source>
</evidence>
<dbReference type="GO" id="GO:0006397">
    <property type="term" value="P:mRNA processing"/>
    <property type="evidence" value="ECO:0007669"/>
    <property type="project" value="UniProtKB-KW"/>
</dbReference>
<keyword evidence="6" id="KW-0508">mRNA splicing</keyword>
<dbReference type="PANTHER" id="PTHR12786:SF1">
    <property type="entry name" value="SPLICING REGULATOR SDE2"/>
    <property type="match status" value="1"/>
</dbReference>
<comment type="caution">
    <text evidence="10">The sequence shown here is derived from an EMBL/GenBank/DDBJ whole genome shotgun (WGS) entry which is preliminary data.</text>
</comment>
<keyword evidence="11" id="KW-1185">Reference proteome</keyword>
<comment type="similarity">
    <text evidence="3">Belongs to the SDE2 family.</text>
</comment>
<evidence type="ECO:0000256" key="2">
    <source>
        <dbReference type="ARBA" id="ARBA00004496"/>
    </source>
</evidence>
<keyword evidence="8" id="KW-0131">Cell cycle</keyword>
<feature type="domain" description="SDE2-like" evidence="9">
    <location>
        <begin position="78"/>
        <end position="120"/>
    </location>
</feature>
<dbReference type="STRING" id="101127.A0A1X2GBT4"/>
<evidence type="ECO:0000256" key="4">
    <source>
        <dbReference type="ARBA" id="ARBA00022490"/>
    </source>
</evidence>
<evidence type="ECO:0000256" key="1">
    <source>
        <dbReference type="ARBA" id="ARBA00004123"/>
    </source>
</evidence>
<proteinExistence type="inferred from homology"/>
<dbReference type="InterPro" id="IPR029071">
    <property type="entry name" value="Ubiquitin-like_domsf"/>
</dbReference>
<dbReference type="Pfam" id="PF22782">
    <property type="entry name" value="SDE2"/>
    <property type="match status" value="1"/>
</dbReference>
<keyword evidence="5" id="KW-0507">mRNA processing</keyword>
<evidence type="ECO:0000313" key="11">
    <source>
        <dbReference type="Proteomes" id="UP000242146"/>
    </source>
</evidence>
<dbReference type="PANTHER" id="PTHR12786">
    <property type="entry name" value="SPLICING FACTOR SF3A-RELATED"/>
    <property type="match status" value="1"/>
</dbReference>
<dbReference type="SUPFAM" id="SSF54236">
    <property type="entry name" value="Ubiquitin-like"/>
    <property type="match status" value="1"/>
</dbReference>